<name>M8B4F7_AEGTA</name>
<dbReference type="AlphaFoldDB" id="M8B4F7"/>
<proteinExistence type="predicted"/>
<reference evidence="1" key="1">
    <citation type="submission" date="2015-06" db="UniProtKB">
        <authorList>
            <consortium name="EnsemblPlants"/>
        </authorList>
    </citation>
    <scope>IDENTIFICATION</scope>
</reference>
<organism evidence="1">
    <name type="scientific">Aegilops tauschii</name>
    <name type="common">Tausch's goatgrass</name>
    <name type="synonym">Aegilops squarrosa</name>
    <dbReference type="NCBI Taxonomy" id="37682"/>
    <lineage>
        <taxon>Eukaryota</taxon>
        <taxon>Viridiplantae</taxon>
        <taxon>Streptophyta</taxon>
        <taxon>Embryophyta</taxon>
        <taxon>Tracheophyta</taxon>
        <taxon>Spermatophyta</taxon>
        <taxon>Magnoliopsida</taxon>
        <taxon>Liliopsida</taxon>
        <taxon>Poales</taxon>
        <taxon>Poaceae</taxon>
        <taxon>BOP clade</taxon>
        <taxon>Pooideae</taxon>
        <taxon>Triticodae</taxon>
        <taxon>Triticeae</taxon>
        <taxon>Triticinae</taxon>
        <taxon>Aegilops</taxon>
    </lineage>
</organism>
<accession>M8B4F7</accession>
<sequence>MPALPDAAVLAFYLADGFAKILVPLLCFLGSAGPSPRSPAVDDAAAFLLLLLPTVYLAGVILAHFVGVVLAHLHLATITAASAGPARLVALLFTLFSMLLLLIAVPFAAVYVFLGAGKRGTGPGFSENVLS</sequence>
<protein>
    <submittedName>
        <fullName evidence="1">Uncharacterized protein</fullName>
    </submittedName>
</protein>
<evidence type="ECO:0000313" key="1">
    <source>
        <dbReference type="EnsemblPlants" id="EMT08495"/>
    </source>
</evidence>
<dbReference type="EnsemblPlants" id="EMT08495">
    <property type="protein sequence ID" value="EMT08495"/>
    <property type="gene ID" value="F775_03575"/>
</dbReference>